<proteinExistence type="predicted"/>
<name>A0A2T6B895_9RHOB</name>
<feature type="compositionally biased region" description="Low complexity" evidence="1">
    <location>
        <begin position="278"/>
        <end position="293"/>
    </location>
</feature>
<sequence>MSTLELRGARKPGYRSLCRRHHDLGGVDYEYVAMLPDRTAQALLDGGTLRVRLREDARPDQACWRLDVLLNGEVFEGTFLSDDGFRLLTERDDRFPVRIEGGELTLRKHDLIMARHALERAEAAVHAARDRVSTLALEVLGMTGAETELRLATGDGKYEVVLSGGDAYATRHGERWRDLTGAPLTVALARELKGCRDAITALGGDPLAPGRTPAHYGAERDLLRLTLTDGSELVQDAEGRFTATRDGVELPGLTGDKLTLTLAYELEGARAALAQLRPDTTPEPTGPAETPEP</sequence>
<dbReference type="RefSeq" id="WP_108127609.1">
    <property type="nucleotide sequence ID" value="NZ_QBKP01000002.1"/>
</dbReference>
<organism evidence="2 3">
    <name type="scientific">Gemmobacter caeni</name>
    <dbReference type="NCBI Taxonomy" id="589035"/>
    <lineage>
        <taxon>Bacteria</taxon>
        <taxon>Pseudomonadati</taxon>
        <taxon>Pseudomonadota</taxon>
        <taxon>Alphaproteobacteria</taxon>
        <taxon>Rhodobacterales</taxon>
        <taxon>Paracoccaceae</taxon>
        <taxon>Gemmobacter</taxon>
    </lineage>
</organism>
<evidence type="ECO:0000313" key="3">
    <source>
        <dbReference type="Proteomes" id="UP000244224"/>
    </source>
</evidence>
<reference evidence="2 3" key="1">
    <citation type="submission" date="2018-04" db="EMBL/GenBank/DDBJ databases">
        <title>Genomic Encyclopedia of Archaeal and Bacterial Type Strains, Phase II (KMG-II): from individual species to whole genera.</title>
        <authorList>
            <person name="Goeker M."/>
        </authorList>
    </citation>
    <scope>NUCLEOTIDE SEQUENCE [LARGE SCALE GENOMIC DNA]</scope>
    <source>
        <strain evidence="2 3">DSM 21823</strain>
    </source>
</reference>
<evidence type="ECO:0000313" key="2">
    <source>
        <dbReference type="EMBL" id="PTX52287.1"/>
    </source>
</evidence>
<protein>
    <submittedName>
        <fullName evidence="2">Uncharacterized protein</fullName>
    </submittedName>
</protein>
<dbReference type="Proteomes" id="UP000244224">
    <property type="component" value="Unassembled WGS sequence"/>
</dbReference>
<evidence type="ECO:0000256" key="1">
    <source>
        <dbReference type="SAM" id="MobiDB-lite"/>
    </source>
</evidence>
<dbReference type="EMBL" id="QBKP01000002">
    <property type="protein sequence ID" value="PTX52287.1"/>
    <property type="molecule type" value="Genomic_DNA"/>
</dbReference>
<accession>A0A2T6B895</accession>
<keyword evidence="3" id="KW-1185">Reference proteome</keyword>
<comment type="caution">
    <text evidence="2">The sequence shown here is derived from an EMBL/GenBank/DDBJ whole genome shotgun (WGS) entry which is preliminary data.</text>
</comment>
<feature type="region of interest" description="Disordered" evidence="1">
    <location>
        <begin position="274"/>
        <end position="293"/>
    </location>
</feature>
<gene>
    <name evidence="2" type="ORF">C8N34_10265</name>
</gene>
<dbReference type="AlphaFoldDB" id="A0A2T6B895"/>